<evidence type="ECO:0000313" key="2">
    <source>
        <dbReference type="Proteomes" id="UP000479000"/>
    </source>
</evidence>
<evidence type="ECO:0000313" key="1">
    <source>
        <dbReference type="EMBL" id="CAB0010880.1"/>
    </source>
</evidence>
<sequence>MHYLHESPLWIFFMHASSCLSCIPNIPTPCFFITHLDHASSSRIFFMDLLHAPSSSIVMMRHLYGSSSPYFLIVHLQHSIFIMPPHLSSPSSFLHALSCIYGSSSCIFIKHLHTASSSCYATSFLFHLPWSHFPLLNLLLNFLIGSQKGYALPNGK</sequence>
<organism evidence="1 2">
    <name type="scientific">Nesidiocoris tenuis</name>
    <dbReference type="NCBI Taxonomy" id="355587"/>
    <lineage>
        <taxon>Eukaryota</taxon>
        <taxon>Metazoa</taxon>
        <taxon>Ecdysozoa</taxon>
        <taxon>Arthropoda</taxon>
        <taxon>Hexapoda</taxon>
        <taxon>Insecta</taxon>
        <taxon>Pterygota</taxon>
        <taxon>Neoptera</taxon>
        <taxon>Paraneoptera</taxon>
        <taxon>Hemiptera</taxon>
        <taxon>Heteroptera</taxon>
        <taxon>Panheteroptera</taxon>
        <taxon>Cimicomorpha</taxon>
        <taxon>Miridae</taxon>
        <taxon>Dicyphina</taxon>
        <taxon>Nesidiocoris</taxon>
    </lineage>
</organism>
<dbReference type="AlphaFoldDB" id="A0A6H5H2G6"/>
<dbReference type="EMBL" id="CADCXU010023383">
    <property type="protein sequence ID" value="CAB0010880.1"/>
    <property type="molecule type" value="Genomic_DNA"/>
</dbReference>
<reference evidence="1 2" key="1">
    <citation type="submission" date="2020-02" db="EMBL/GenBank/DDBJ databases">
        <authorList>
            <person name="Ferguson B K."/>
        </authorList>
    </citation>
    <scope>NUCLEOTIDE SEQUENCE [LARGE SCALE GENOMIC DNA]</scope>
</reference>
<protein>
    <submittedName>
        <fullName evidence="1">Uncharacterized protein</fullName>
    </submittedName>
</protein>
<proteinExistence type="predicted"/>
<name>A0A6H5H2G6_9HEMI</name>
<gene>
    <name evidence="1" type="ORF">NTEN_LOCUS15873</name>
</gene>
<keyword evidence="2" id="KW-1185">Reference proteome</keyword>
<dbReference type="Proteomes" id="UP000479000">
    <property type="component" value="Unassembled WGS sequence"/>
</dbReference>
<accession>A0A6H5H2G6</accession>